<sequence length="612" mass="67634">MDKELEVPLTAENPLGDIHEPVKSLNIDINDSKKNNNSSILHQRDEDRKIMNNHQKIENNDEFIDSSTLNHDSENVEKVYTKNDKSNHSEENYRLAGRPPLKTLVILAIGPLISQFVSSMYGVVASMWVARAVGDIGMAAVSMFTNLDNIGRAFGFFMNCSASQKISSLYGQKKGDETGQVICDLFRCSILSGMFVPAVLLPCAKPLGRWFGSDEITLNMGYQYLSLLLGCSTISCFFLMFCGCLQAEGRTILVSVAQISSFVMNMGIFCPLFLLVFKMGTRGAALATVCSEAIPSLVLGILYFYGKFSSKPKLSGLFKKFSPHTWPALGVGVSQLAANCSRSLPSILQRKFMGMITQHTEGMSFNDAMAGFNAVIRICGLTDSFRFALSMALLPTSSYAIAAGMYDRFLYLNIHGCWLNVIWGVATCLITSFIPKYVAMMISSSEPYLAAAAPIIRNANFEAPFAWCRYICQTILQALSCGMLATIYSVISSFVLNIAVYCLLYYTDKTNVPRMMYAYAISSSIAFVIGVLMLIKPIKEVYRKAKEEKNNKSNNELISPLNPDDSKEAFIDINANSLEIKNVKNKDCDQNSSDNLDDINSSVSENDDIDQP</sequence>
<dbReference type="Pfam" id="PF01554">
    <property type="entry name" value="MatE"/>
    <property type="match status" value="2"/>
</dbReference>
<keyword evidence="7 9" id="KW-0472">Membrane</keyword>
<gene>
    <name evidence="10" type="ORF">TRFO_38620</name>
</gene>
<feature type="transmembrane region" description="Helical" evidence="9">
    <location>
        <begin position="104"/>
        <end position="130"/>
    </location>
</feature>
<evidence type="ECO:0000256" key="9">
    <source>
        <dbReference type="SAM" id="Phobius"/>
    </source>
</evidence>
<dbReference type="PANTHER" id="PTHR43549">
    <property type="entry name" value="MULTIDRUG RESISTANCE PROTEIN YPNP-RELATED"/>
    <property type="match status" value="1"/>
</dbReference>
<feature type="region of interest" description="Disordered" evidence="8">
    <location>
        <begin position="586"/>
        <end position="612"/>
    </location>
</feature>
<dbReference type="GO" id="GO:0005886">
    <property type="term" value="C:plasma membrane"/>
    <property type="evidence" value="ECO:0007669"/>
    <property type="project" value="UniProtKB-SubCell"/>
</dbReference>
<protein>
    <submittedName>
        <fullName evidence="10">MatE family protein</fullName>
    </submittedName>
</protein>
<comment type="caution">
    <text evidence="10">The sequence shown here is derived from an EMBL/GenBank/DDBJ whole genome shotgun (WGS) entry which is preliminary data.</text>
</comment>
<dbReference type="Proteomes" id="UP000179807">
    <property type="component" value="Unassembled WGS sequence"/>
</dbReference>
<dbReference type="GeneID" id="94846861"/>
<feature type="transmembrane region" description="Helical" evidence="9">
    <location>
        <begin position="221"/>
        <end position="245"/>
    </location>
</feature>
<feature type="transmembrane region" description="Helical" evidence="9">
    <location>
        <begin position="252"/>
        <end position="277"/>
    </location>
</feature>
<dbReference type="CDD" id="cd12082">
    <property type="entry name" value="MATE_like"/>
    <property type="match status" value="1"/>
</dbReference>
<keyword evidence="3" id="KW-0813">Transport</keyword>
<keyword evidence="11" id="KW-1185">Reference proteome</keyword>
<evidence type="ECO:0000256" key="4">
    <source>
        <dbReference type="ARBA" id="ARBA00022475"/>
    </source>
</evidence>
<dbReference type="PANTHER" id="PTHR43549:SF2">
    <property type="entry name" value="MULTIDRUG RESISTANCE PROTEIN NORM-RELATED"/>
    <property type="match status" value="1"/>
</dbReference>
<evidence type="ECO:0000256" key="2">
    <source>
        <dbReference type="ARBA" id="ARBA00010199"/>
    </source>
</evidence>
<dbReference type="AlphaFoldDB" id="A0A1J4J7V4"/>
<dbReference type="GO" id="GO:0042910">
    <property type="term" value="F:xenobiotic transmembrane transporter activity"/>
    <property type="evidence" value="ECO:0007669"/>
    <property type="project" value="InterPro"/>
</dbReference>
<evidence type="ECO:0000256" key="3">
    <source>
        <dbReference type="ARBA" id="ARBA00022448"/>
    </source>
</evidence>
<feature type="compositionally biased region" description="Low complexity" evidence="8">
    <location>
        <begin position="591"/>
        <end position="604"/>
    </location>
</feature>
<dbReference type="RefSeq" id="XP_068348419.1">
    <property type="nucleotide sequence ID" value="XM_068512157.1"/>
</dbReference>
<proteinExistence type="inferred from homology"/>
<evidence type="ECO:0000256" key="8">
    <source>
        <dbReference type="SAM" id="MobiDB-lite"/>
    </source>
</evidence>
<keyword evidence="4" id="KW-1003">Cell membrane</keyword>
<comment type="similarity">
    <text evidence="2">Belongs to the multi antimicrobial extrusion (MATE) (TC 2.A.66.1) family.</text>
</comment>
<feature type="transmembrane region" description="Helical" evidence="9">
    <location>
        <begin position="283"/>
        <end position="305"/>
    </location>
</feature>
<comment type="subcellular location">
    <subcellularLocation>
        <location evidence="1">Cell membrane</location>
        <topology evidence="1">Multi-pass membrane protein</topology>
    </subcellularLocation>
</comment>
<feature type="transmembrane region" description="Helical" evidence="9">
    <location>
        <begin position="412"/>
        <end position="434"/>
    </location>
</feature>
<feature type="transmembrane region" description="Helical" evidence="9">
    <location>
        <begin position="387"/>
        <end position="406"/>
    </location>
</feature>
<dbReference type="EMBL" id="MLAK01001258">
    <property type="protein sequence ID" value="OHS95282.1"/>
    <property type="molecule type" value="Genomic_DNA"/>
</dbReference>
<dbReference type="VEuPathDB" id="TrichDB:TRFO_38620"/>
<reference evidence="10" key="1">
    <citation type="submission" date="2016-10" db="EMBL/GenBank/DDBJ databases">
        <authorList>
            <person name="Benchimol M."/>
            <person name="Almeida L.G."/>
            <person name="Vasconcelos A.T."/>
            <person name="Perreira-Neves A."/>
            <person name="Rosa I.A."/>
            <person name="Tasca T."/>
            <person name="Bogo M.R."/>
            <person name="de Souza W."/>
        </authorList>
    </citation>
    <scope>NUCLEOTIDE SEQUENCE [LARGE SCALE GENOMIC DNA]</scope>
    <source>
        <strain evidence="10">K</strain>
    </source>
</reference>
<evidence type="ECO:0000313" key="10">
    <source>
        <dbReference type="EMBL" id="OHS95282.1"/>
    </source>
</evidence>
<organism evidence="10 11">
    <name type="scientific">Tritrichomonas foetus</name>
    <dbReference type="NCBI Taxonomy" id="1144522"/>
    <lineage>
        <taxon>Eukaryota</taxon>
        <taxon>Metamonada</taxon>
        <taxon>Parabasalia</taxon>
        <taxon>Tritrichomonadida</taxon>
        <taxon>Tritrichomonadidae</taxon>
        <taxon>Tritrichomonas</taxon>
    </lineage>
</organism>
<feature type="transmembrane region" description="Helical" evidence="9">
    <location>
        <begin position="518"/>
        <end position="535"/>
    </location>
</feature>
<dbReference type="GO" id="GO:0015297">
    <property type="term" value="F:antiporter activity"/>
    <property type="evidence" value="ECO:0007669"/>
    <property type="project" value="InterPro"/>
</dbReference>
<evidence type="ECO:0000256" key="7">
    <source>
        <dbReference type="ARBA" id="ARBA00023136"/>
    </source>
</evidence>
<evidence type="ECO:0000256" key="1">
    <source>
        <dbReference type="ARBA" id="ARBA00004651"/>
    </source>
</evidence>
<name>A0A1J4J7V4_9EUKA</name>
<evidence type="ECO:0000313" key="11">
    <source>
        <dbReference type="Proteomes" id="UP000179807"/>
    </source>
</evidence>
<feature type="transmembrane region" description="Helical" evidence="9">
    <location>
        <begin position="485"/>
        <end position="506"/>
    </location>
</feature>
<evidence type="ECO:0000256" key="6">
    <source>
        <dbReference type="ARBA" id="ARBA00022989"/>
    </source>
</evidence>
<dbReference type="InterPro" id="IPR052031">
    <property type="entry name" value="Membrane_Transporter-Flippase"/>
</dbReference>
<dbReference type="InterPro" id="IPR002528">
    <property type="entry name" value="MATE_fam"/>
</dbReference>
<evidence type="ECO:0000256" key="5">
    <source>
        <dbReference type="ARBA" id="ARBA00022692"/>
    </source>
</evidence>
<keyword evidence="6 9" id="KW-1133">Transmembrane helix</keyword>
<keyword evidence="5 9" id="KW-0812">Transmembrane</keyword>
<accession>A0A1J4J7V4</accession>